<comment type="caution">
    <text evidence="1">The sequence shown here is derived from an EMBL/GenBank/DDBJ whole genome shotgun (WGS) entry which is preliminary data.</text>
</comment>
<name>A0A5R9Q2G9_9GAMM</name>
<dbReference type="SUPFAM" id="SSF52540">
    <property type="entry name" value="P-loop containing nucleoside triphosphate hydrolases"/>
    <property type="match status" value="1"/>
</dbReference>
<dbReference type="GO" id="GO:0009432">
    <property type="term" value="P:SOS response"/>
    <property type="evidence" value="ECO:0007669"/>
    <property type="project" value="InterPro"/>
</dbReference>
<evidence type="ECO:0000313" key="2">
    <source>
        <dbReference type="Proteomes" id="UP000309186"/>
    </source>
</evidence>
<proteinExistence type="predicted"/>
<evidence type="ECO:0008006" key="3">
    <source>
        <dbReference type="Google" id="ProtNLM"/>
    </source>
</evidence>
<dbReference type="InterPro" id="IPR004596">
    <property type="entry name" value="Cell_div_suppressor_SulA"/>
</dbReference>
<dbReference type="GO" id="GO:0051782">
    <property type="term" value="P:negative regulation of cell division"/>
    <property type="evidence" value="ECO:0007669"/>
    <property type="project" value="InterPro"/>
</dbReference>
<protein>
    <recommendedName>
        <fullName evidence="3">Cell division inhibitor</fullName>
    </recommendedName>
</protein>
<evidence type="ECO:0000313" key="1">
    <source>
        <dbReference type="EMBL" id="TLX47348.1"/>
    </source>
</evidence>
<dbReference type="Gene3D" id="3.40.50.300">
    <property type="entry name" value="P-loop containing nucleotide triphosphate hydrolases"/>
    <property type="match status" value="1"/>
</dbReference>
<sequence length="145" mass="16074">MIMLQTTAVLPSSVKKVDAVKAINFVETPDEVCASLELLKIIHQCNNKQGWTLLIAPDHIPNKDMLEASSIDSSKLLVIRKKHIVDLEYVLNSALNNGNFAAVITWTGITDPEQLSQMHLSQTDISLYCFTETCSKVCTIERIAS</sequence>
<dbReference type="Pfam" id="PF03846">
    <property type="entry name" value="SulA"/>
    <property type="match status" value="1"/>
</dbReference>
<accession>A0A5R9Q2G9</accession>
<dbReference type="InterPro" id="IPR027417">
    <property type="entry name" value="P-loop_NTPase"/>
</dbReference>
<organism evidence="1 2">
    <name type="scientific">Pseudoalteromonas phenolica</name>
    <dbReference type="NCBI Taxonomy" id="161398"/>
    <lineage>
        <taxon>Bacteria</taxon>
        <taxon>Pseudomonadati</taxon>
        <taxon>Pseudomonadota</taxon>
        <taxon>Gammaproteobacteria</taxon>
        <taxon>Alteromonadales</taxon>
        <taxon>Pseudoalteromonadaceae</taxon>
        <taxon>Pseudoalteromonas</taxon>
    </lineage>
</organism>
<dbReference type="EMBL" id="PPSW01000012">
    <property type="protein sequence ID" value="TLX47348.1"/>
    <property type="molecule type" value="Genomic_DNA"/>
</dbReference>
<dbReference type="Proteomes" id="UP000309186">
    <property type="component" value="Unassembled WGS sequence"/>
</dbReference>
<dbReference type="AlphaFoldDB" id="A0A5R9Q2G9"/>
<reference evidence="1 2" key="1">
    <citation type="submission" date="2018-01" db="EMBL/GenBank/DDBJ databases">
        <title>Co-occurrence of chitin degradation, pigmentation and bioactivity in marine Pseudoalteromonas.</title>
        <authorList>
            <person name="Paulsen S."/>
            <person name="Gram L."/>
            <person name="Machado H."/>
        </authorList>
    </citation>
    <scope>NUCLEOTIDE SEQUENCE [LARGE SCALE GENOMIC DNA]</scope>
    <source>
        <strain evidence="1 2">S3663</strain>
    </source>
</reference>
<gene>
    <name evidence="1" type="ORF">C1E24_08285</name>
</gene>